<evidence type="ECO:0000313" key="5">
    <source>
        <dbReference type="Proteomes" id="UP000228754"/>
    </source>
</evidence>
<dbReference type="GO" id="GO:0008168">
    <property type="term" value="F:methyltransferase activity"/>
    <property type="evidence" value="ECO:0007669"/>
    <property type="project" value="UniProtKB-KW"/>
</dbReference>
<dbReference type="Pfam" id="PF13649">
    <property type="entry name" value="Methyltransf_25"/>
    <property type="match status" value="1"/>
</dbReference>
<dbReference type="OrthoDB" id="9811589at2"/>
<dbReference type="EMBL" id="NKHG01000083">
    <property type="protein sequence ID" value="PCK20771.1"/>
    <property type="molecule type" value="Genomic_DNA"/>
</dbReference>
<dbReference type="InterPro" id="IPR029063">
    <property type="entry name" value="SAM-dependent_MTases_sf"/>
</dbReference>
<dbReference type="CDD" id="cd02440">
    <property type="entry name" value="AdoMet_MTases"/>
    <property type="match status" value="1"/>
</dbReference>
<organism evidence="4 5">
    <name type="scientific">Bacillus pumilus</name>
    <name type="common">Bacillus mesentericus</name>
    <dbReference type="NCBI Taxonomy" id="1408"/>
    <lineage>
        <taxon>Bacteria</taxon>
        <taxon>Bacillati</taxon>
        <taxon>Bacillota</taxon>
        <taxon>Bacilli</taxon>
        <taxon>Bacillales</taxon>
        <taxon>Bacillaceae</taxon>
        <taxon>Bacillus</taxon>
    </lineage>
</organism>
<protein>
    <submittedName>
        <fullName evidence="4">SAM-dependent methyltransferase</fullName>
    </submittedName>
</protein>
<evidence type="ECO:0000256" key="1">
    <source>
        <dbReference type="ARBA" id="ARBA00022603"/>
    </source>
</evidence>
<evidence type="ECO:0000256" key="2">
    <source>
        <dbReference type="ARBA" id="ARBA00022679"/>
    </source>
</evidence>
<dbReference type="Gene3D" id="3.40.50.150">
    <property type="entry name" value="Vaccinia Virus protein VP39"/>
    <property type="match status" value="1"/>
</dbReference>
<feature type="domain" description="Methyltransferase" evidence="3">
    <location>
        <begin position="36"/>
        <end position="132"/>
    </location>
</feature>
<gene>
    <name evidence="4" type="ORF">CEY02_11630</name>
</gene>
<dbReference type="PANTHER" id="PTHR43861:SF1">
    <property type="entry name" value="TRANS-ACONITATE 2-METHYLTRANSFERASE"/>
    <property type="match status" value="1"/>
</dbReference>
<name>A0A2A5IVK1_BACPU</name>
<reference evidence="4 5" key="1">
    <citation type="submission" date="2017-06" db="EMBL/GenBank/DDBJ databases">
        <title>Draft Genome Sequence of Bacillus sp Strain 36R Isolated from saline sediment at Atanasia, Sonora, Mexico.</title>
        <authorList>
            <person name="Sanchez Diaz R."/>
            <person name="Quiroz Macias M.E."/>
            <person name="Ibarra Gamez J.C."/>
            <person name="Enciso Ibarra J."/>
            <person name="Gomez Gil B."/>
            <person name="Galaviz Silva L."/>
        </authorList>
    </citation>
    <scope>NUCLEOTIDE SEQUENCE [LARGE SCALE GENOMIC DNA]</scope>
    <source>
        <strain evidence="4 5">36R_ATNSAL</strain>
    </source>
</reference>
<dbReference type="InterPro" id="IPR041698">
    <property type="entry name" value="Methyltransf_25"/>
</dbReference>
<dbReference type="PANTHER" id="PTHR43861">
    <property type="entry name" value="TRANS-ACONITATE 2-METHYLTRANSFERASE-RELATED"/>
    <property type="match status" value="1"/>
</dbReference>
<dbReference type="SUPFAM" id="SSF53335">
    <property type="entry name" value="S-adenosyl-L-methionine-dependent methyltransferases"/>
    <property type="match status" value="1"/>
</dbReference>
<evidence type="ECO:0000313" key="4">
    <source>
        <dbReference type="EMBL" id="PCK20771.1"/>
    </source>
</evidence>
<proteinExistence type="predicted"/>
<sequence>MIYQGFAGVYDELMTHAPYDEWVQWIQQYIGPNAKIIDVGCGTGEISLRLAQNGHVVTGIDLSEEMLAFAQQKAQAHKQSIQFLHQDMRELTGFDQAFQAAVICCDSLNYLKNENDVKKTFKNMFQFLEADGVLLFDVHTPYKMEKVFPGSTYADQDEEISYIWQSDQGDDLYSVIHDLSFFVKDGDVYQRYNETHEQRTFTFETYAAFLESVGFEKIEVTADFTNEAPHEFAERYFISAKKPKTIV</sequence>
<dbReference type="Proteomes" id="UP000228754">
    <property type="component" value="Unassembled WGS sequence"/>
</dbReference>
<keyword evidence="2 4" id="KW-0808">Transferase</keyword>
<evidence type="ECO:0000259" key="3">
    <source>
        <dbReference type="Pfam" id="PF13649"/>
    </source>
</evidence>
<comment type="caution">
    <text evidence="4">The sequence shown here is derived from an EMBL/GenBank/DDBJ whole genome shotgun (WGS) entry which is preliminary data.</text>
</comment>
<dbReference type="AlphaFoldDB" id="A0A2A5IVK1"/>
<dbReference type="Gene3D" id="2.20.25.110">
    <property type="entry name" value="S-adenosyl-L-methionine-dependent methyltransferases"/>
    <property type="match status" value="1"/>
</dbReference>
<accession>A0A2A5IVK1</accession>
<keyword evidence="1 4" id="KW-0489">Methyltransferase</keyword>
<dbReference type="GO" id="GO:0032259">
    <property type="term" value="P:methylation"/>
    <property type="evidence" value="ECO:0007669"/>
    <property type="project" value="UniProtKB-KW"/>
</dbReference>